<keyword evidence="1" id="KW-0472">Membrane</keyword>
<dbReference type="RefSeq" id="XP_020436417.1">
    <property type="nucleotide sequence ID" value="XM_020574345.1"/>
</dbReference>
<reference evidence="2 3" key="1">
    <citation type="journal article" date="2011" name="Genome Res.">
        <title>Phylogeny-wide analysis of social amoeba genomes highlights ancient origins for complex intercellular communication.</title>
        <authorList>
            <person name="Heidel A.J."/>
            <person name="Lawal H.M."/>
            <person name="Felder M."/>
            <person name="Schilde C."/>
            <person name="Helps N.R."/>
            <person name="Tunggal B."/>
            <person name="Rivero F."/>
            <person name="John U."/>
            <person name="Schleicher M."/>
            <person name="Eichinger L."/>
            <person name="Platzer M."/>
            <person name="Noegel A.A."/>
            <person name="Schaap P."/>
            <person name="Gloeckner G."/>
        </authorList>
    </citation>
    <scope>NUCLEOTIDE SEQUENCE [LARGE SCALE GENOMIC DNA]</scope>
    <source>
        <strain evidence="3">ATCC 26659 / Pp 5 / PN500</strain>
    </source>
</reference>
<protein>
    <submittedName>
        <fullName evidence="2">Uncharacterized protein</fullName>
    </submittedName>
</protein>
<comment type="caution">
    <text evidence="2">The sequence shown here is derived from an EMBL/GenBank/DDBJ whole genome shotgun (WGS) entry which is preliminary data.</text>
</comment>
<dbReference type="EMBL" id="ADBJ01000010">
    <property type="protein sequence ID" value="EFA84301.1"/>
    <property type="molecule type" value="Genomic_DNA"/>
</dbReference>
<dbReference type="InParanoid" id="D3B4Q3"/>
<sequence>MLKEIYNILQTTTTGSLCSSSHLFGSQLTTNIIEGPTEIQEIFNRLVASDSSLNIVEEIVECKILKKTRFNNRQESEIVLAKFMLFVIYIILIDVCKLKEKL</sequence>
<evidence type="ECO:0000313" key="2">
    <source>
        <dbReference type="EMBL" id="EFA84301.1"/>
    </source>
</evidence>
<keyword evidence="1" id="KW-1133">Transmembrane helix</keyword>
<keyword evidence="1" id="KW-0812">Transmembrane</keyword>
<feature type="transmembrane region" description="Helical" evidence="1">
    <location>
        <begin position="78"/>
        <end position="96"/>
    </location>
</feature>
<evidence type="ECO:0000256" key="1">
    <source>
        <dbReference type="SAM" id="Phobius"/>
    </source>
</evidence>
<dbReference type="GeneID" id="31358900"/>
<name>D3B4Q3_HETP5</name>
<accession>D3B4Q3</accession>
<evidence type="ECO:0000313" key="3">
    <source>
        <dbReference type="Proteomes" id="UP000001396"/>
    </source>
</evidence>
<proteinExistence type="predicted"/>
<gene>
    <name evidence="2" type="ORF">PPL_03378</name>
</gene>
<organism evidence="2 3">
    <name type="scientific">Heterostelium pallidum (strain ATCC 26659 / Pp 5 / PN500)</name>
    <name type="common">Cellular slime mold</name>
    <name type="synonym">Polysphondylium pallidum</name>
    <dbReference type="NCBI Taxonomy" id="670386"/>
    <lineage>
        <taxon>Eukaryota</taxon>
        <taxon>Amoebozoa</taxon>
        <taxon>Evosea</taxon>
        <taxon>Eumycetozoa</taxon>
        <taxon>Dictyostelia</taxon>
        <taxon>Acytosteliales</taxon>
        <taxon>Acytosteliaceae</taxon>
        <taxon>Heterostelium</taxon>
    </lineage>
</organism>
<dbReference type="AlphaFoldDB" id="D3B4Q3"/>
<dbReference type="Proteomes" id="UP000001396">
    <property type="component" value="Unassembled WGS sequence"/>
</dbReference>
<keyword evidence="3" id="KW-1185">Reference proteome</keyword>